<dbReference type="InterPro" id="IPR000971">
    <property type="entry name" value="Globin"/>
</dbReference>
<dbReference type="SUPFAM" id="SSF46458">
    <property type="entry name" value="Globin-like"/>
    <property type="match status" value="1"/>
</dbReference>
<dbReference type="Proteomes" id="UP000613266">
    <property type="component" value="Unassembled WGS sequence"/>
</dbReference>
<dbReference type="PANTHER" id="PTHR43396">
    <property type="entry name" value="FLAVOHEMOPROTEIN"/>
    <property type="match status" value="1"/>
</dbReference>
<dbReference type="GO" id="GO:0046872">
    <property type="term" value="F:metal ion binding"/>
    <property type="evidence" value="ECO:0007669"/>
    <property type="project" value="UniProtKB-KW"/>
</dbReference>
<dbReference type="PRINTS" id="PR01907">
    <property type="entry name" value="WORMGLOBIN"/>
</dbReference>
<dbReference type="GO" id="GO:0071949">
    <property type="term" value="F:FAD binding"/>
    <property type="evidence" value="ECO:0007669"/>
    <property type="project" value="TreeGrafter"/>
</dbReference>
<feature type="domain" description="Globin" evidence="6">
    <location>
        <begin position="1"/>
        <end position="134"/>
    </location>
</feature>
<keyword evidence="1 5" id="KW-0349">Heme</keyword>
<dbReference type="GO" id="GO:0020037">
    <property type="term" value="F:heme binding"/>
    <property type="evidence" value="ECO:0007669"/>
    <property type="project" value="InterPro"/>
</dbReference>
<dbReference type="GO" id="GO:0046210">
    <property type="term" value="P:nitric oxide catabolic process"/>
    <property type="evidence" value="ECO:0007669"/>
    <property type="project" value="TreeGrafter"/>
</dbReference>
<dbReference type="Gene3D" id="1.10.490.10">
    <property type="entry name" value="Globins"/>
    <property type="match status" value="1"/>
</dbReference>
<keyword evidence="2 5" id="KW-0561">Oxygen transport</keyword>
<gene>
    <name evidence="7" type="ORF">I7X39_22335</name>
</gene>
<comment type="similarity">
    <text evidence="5">Belongs to the globin family.</text>
</comment>
<proteinExistence type="inferred from homology"/>
<dbReference type="GO" id="GO:0008941">
    <property type="term" value="F:nitric oxide dioxygenase NAD(P)H activity"/>
    <property type="evidence" value="ECO:0007669"/>
    <property type="project" value="TreeGrafter"/>
</dbReference>
<keyword evidence="8" id="KW-1185">Reference proteome</keyword>
<organism evidence="7 8">
    <name type="scientific">Inhella proteolytica</name>
    <dbReference type="NCBI Taxonomy" id="2795029"/>
    <lineage>
        <taxon>Bacteria</taxon>
        <taxon>Pseudomonadati</taxon>
        <taxon>Pseudomonadota</taxon>
        <taxon>Betaproteobacteria</taxon>
        <taxon>Burkholderiales</taxon>
        <taxon>Sphaerotilaceae</taxon>
        <taxon>Inhella</taxon>
    </lineage>
</organism>
<dbReference type="InterPro" id="IPR012292">
    <property type="entry name" value="Globin/Proto"/>
</dbReference>
<evidence type="ECO:0000313" key="7">
    <source>
        <dbReference type="EMBL" id="MBH9579642.1"/>
    </source>
</evidence>
<reference evidence="7" key="1">
    <citation type="submission" date="2020-12" db="EMBL/GenBank/DDBJ databases">
        <title>The genome sequence of Inhella sp. 1Y17.</title>
        <authorList>
            <person name="Liu Y."/>
        </authorList>
    </citation>
    <scope>NUCLEOTIDE SEQUENCE</scope>
    <source>
        <strain evidence="7">1Y17</strain>
    </source>
</reference>
<evidence type="ECO:0000313" key="8">
    <source>
        <dbReference type="Proteomes" id="UP000613266"/>
    </source>
</evidence>
<evidence type="ECO:0000256" key="2">
    <source>
        <dbReference type="ARBA" id="ARBA00022621"/>
    </source>
</evidence>
<dbReference type="CDD" id="cd12131">
    <property type="entry name" value="HGbI-like"/>
    <property type="match status" value="1"/>
</dbReference>
<keyword evidence="5" id="KW-0813">Transport</keyword>
<evidence type="ECO:0000256" key="4">
    <source>
        <dbReference type="ARBA" id="ARBA00023004"/>
    </source>
</evidence>
<evidence type="ECO:0000259" key="6">
    <source>
        <dbReference type="PROSITE" id="PS01033"/>
    </source>
</evidence>
<name>A0A931JA64_9BURK</name>
<dbReference type="PROSITE" id="PS01033">
    <property type="entry name" value="GLOBIN"/>
    <property type="match status" value="1"/>
</dbReference>
<dbReference type="Pfam" id="PF00042">
    <property type="entry name" value="Globin"/>
    <property type="match status" value="1"/>
</dbReference>
<keyword evidence="4" id="KW-0408">Iron</keyword>
<comment type="caution">
    <text evidence="7">The sequence shown here is derived from an EMBL/GenBank/DDBJ whole genome shotgun (WGS) entry which is preliminary data.</text>
</comment>
<dbReference type="GO" id="GO:0071500">
    <property type="term" value="P:cellular response to nitrosative stress"/>
    <property type="evidence" value="ECO:0007669"/>
    <property type="project" value="TreeGrafter"/>
</dbReference>
<accession>A0A931JA64</accession>
<protein>
    <submittedName>
        <fullName evidence="7">Hemin receptor</fullName>
    </submittedName>
</protein>
<evidence type="ECO:0000256" key="1">
    <source>
        <dbReference type="ARBA" id="ARBA00022617"/>
    </source>
</evidence>
<keyword evidence="7" id="KW-0675">Receptor</keyword>
<dbReference type="AlphaFoldDB" id="A0A931JA64"/>
<evidence type="ECO:0000256" key="5">
    <source>
        <dbReference type="RuleBase" id="RU000356"/>
    </source>
</evidence>
<dbReference type="InterPro" id="IPR009050">
    <property type="entry name" value="Globin-like_sf"/>
</dbReference>
<dbReference type="GO" id="GO:0005344">
    <property type="term" value="F:oxygen carrier activity"/>
    <property type="evidence" value="ECO:0007669"/>
    <property type="project" value="UniProtKB-KW"/>
</dbReference>
<dbReference type="EMBL" id="JAEDAK010000028">
    <property type="protein sequence ID" value="MBH9579642.1"/>
    <property type="molecule type" value="Genomic_DNA"/>
</dbReference>
<sequence length="139" mass="14912">MNPSTPALVQASFAQVQTLGPQVATLFYARLFEIDPDLRRLFKSDLGDQGQRLLAMLGQAVALLDRPERLLPVLRQLGARHQGYGVQASHYTTVGQALLDTLAAGLGPAFTPALRAAWTEVYGVVAQTMQAGAREALPA</sequence>
<dbReference type="PANTHER" id="PTHR43396:SF3">
    <property type="entry name" value="FLAVOHEMOPROTEIN"/>
    <property type="match status" value="1"/>
</dbReference>
<dbReference type="RefSeq" id="WP_198113590.1">
    <property type="nucleotide sequence ID" value="NZ_JAEDAK010000028.1"/>
</dbReference>
<evidence type="ECO:0000256" key="3">
    <source>
        <dbReference type="ARBA" id="ARBA00022723"/>
    </source>
</evidence>
<keyword evidence="3" id="KW-0479">Metal-binding</keyword>
<dbReference type="GO" id="GO:0019825">
    <property type="term" value="F:oxygen binding"/>
    <property type="evidence" value="ECO:0007669"/>
    <property type="project" value="InterPro"/>
</dbReference>